<evidence type="ECO:0000313" key="1">
    <source>
        <dbReference type="EMBL" id="GAA5801874.1"/>
    </source>
</evidence>
<reference evidence="1 2" key="1">
    <citation type="submission" date="2024-04" db="EMBL/GenBank/DDBJ databases">
        <title>genome sequences of Mucor flavus KT1a and Helicostylum pulchrum KT1b strains isolation_sourced from the surface of a dry-aged beef.</title>
        <authorList>
            <person name="Toyotome T."/>
            <person name="Hosono M."/>
            <person name="Torimaru M."/>
            <person name="Fukuda K."/>
            <person name="Mikami N."/>
        </authorList>
    </citation>
    <scope>NUCLEOTIDE SEQUENCE [LARGE SCALE GENOMIC DNA]</scope>
    <source>
        <strain evidence="1 2">KT1b</strain>
    </source>
</reference>
<accession>A0ABP9Y4F1</accession>
<gene>
    <name evidence="1" type="ORF">HPULCUR_007331</name>
</gene>
<organism evidence="1 2">
    <name type="scientific">Helicostylum pulchrum</name>
    <dbReference type="NCBI Taxonomy" id="562976"/>
    <lineage>
        <taxon>Eukaryota</taxon>
        <taxon>Fungi</taxon>
        <taxon>Fungi incertae sedis</taxon>
        <taxon>Mucoromycota</taxon>
        <taxon>Mucoromycotina</taxon>
        <taxon>Mucoromycetes</taxon>
        <taxon>Mucorales</taxon>
        <taxon>Mucorineae</taxon>
        <taxon>Mucoraceae</taxon>
        <taxon>Helicostylum</taxon>
    </lineage>
</organism>
<sequence>MGVKNAWKFIQKSNSPSTMLSTLHDIKHYGTTIYVDVLDGFDTLLEKCINKSTVEYRKEMNKQKVLTLIKKVESAGNSIDFIKYSQTKKIEWLLKKTVTVTNEMKQCFLQVSCEQGWNTVMEPGSAIMAIARVANGRTVVLSNNSDIIFHTGVVSVIKPTKGKFKLYNISDILYTFNISSAALTALAIISGNDHDSHISGFDIQRNHKWLIESKSYNLELNGAFIKPKDYVDEYINNLKYTGVLQPFTDYFLDSVMIFVLLFENLQDSDSVIECDEAYNEFERTLQVWRSQNKTKSLKQYVFSKKVV</sequence>
<dbReference type="SUPFAM" id="SSF88723">
    <property type="entry name" value="PIN domain-like"/>
    <property type="match status" value="1"/>
</dbReference>
<proteinExistence type="predicted"/>
<name>A0ABP9Y4F1_9FUNG</name>
<protein>
    <submittedName>
        <fullName evidence="1">Uncharacterized protein</fullName>
    </submittedName>
</protein>
<dbReference type="InterPro" id="IPR029060">
    <property type="entry name" value="PIN-like_dom_sf"/>
</dbReference>
<dbReference type="EMBL" id="BAABUJ010000020">
    <property type="protein sequence ID" value="GAA5801874.1"/>
    <property type="molecule type" value="Genomic_DNA"/>
</dbReference>
<dbReference type="Proteomes" id="UP001476247">
    <property type="component" value="Unassembled WGS sequence"/>
</dbReference>
<comment type="caution">
    <text evidence="1">The sequence shown here is derived from an EMBL/GenBank/DDBJ whole genome shotgun (WGS) entry which is preliminary data.</text>
</comment>
<keyword evidence="2" id="KW-1185">Reference proteome</keyword>
<evidence type="ECO:0000313" key="2">
    <source>
        <dbReference type="Proteomes" id="UP001476247"/>
    </source>
</evidence>